<dbReference type="Gene3D" id="1.10.1040.10">
    <property type="entry name" value="N-(1-d-carboxylethyl)-l-norvaline Dehydrogenase, domain 2"/>
    <property type="match status" value="1"/>
</dbReference>
<dbReference type="EC" id="1.1.1.169" evidence="3 9"/>
<comment type="function">
    <text evidence="9">Catalyzes the NADPH-dependent reduction of ketopantoate into pantoic acid.</text>
</comment>
<evidence type="ECO:0000313" key="13">
    <source>
        <dbReference type="Proteomes" id="UP000502065"/>
    </source>
</evidence>
<dbReference type="Gene3D" id="3.40.50.720">
    <property type="entry name" value="NAD(P)-binding Rossmann-like Domain"/>
    <property type="match status" value="1"/>
</dbReference>
<dbReference type="InterPro" id="IPR051402">
    <property type="entry name" value="KPR-Related"/>
</dbReference>
<keyword evidence="9" id="KW-0566">Pantothenate biosynthesis</keyword>
<feature type="domain" description="Ketopantoate reductase C-terminal" evidence="11">
    <location>
        <begin position="186"/>
        <end position="305"/>
    </location>
</feature>
<comment type="catalytic activity">
    <reaction evidence="8 9">
        <text>(R)-pantoate + NADP(+) = 2-dehydropantoate + NADPH + H(+)</text>
        <dbReference type="Rhea" id="RHEA:16233"/>
        <dbReference type="ChEBI" id="CHEBI:11561"/>
        <dbReference type="ChEBI" id="CHEBI:15378"/>
        <dbReference type="ChEBI" id="CHEBI:15980"/>
        <dbReference type="ChEBI" id="CHEBI:57783"/>
        <dbReference type="ChEBI" id="CHEBI:58349"/>
        <dbReference type="EC" id="1.1.1.169"/>
    </reaction>
</comment>
<keyword evidence="5 9" id="KW-0521">NADP</keyword>
<gene>
    <name evidence="12" type="primary">panE</name>
    <name evidence="12" type="ORF">AAQM_0987</name>
</gene>
<dbReference type="InterPro" id="IPR013332">
    <property type="entry name" value="KPR_N"/>
</dbReference>
<accession>A0AAE7B4T2</accession>
<name>A0AAE7B4T2_9BACT</name>
<dbReference type="FunFam" id="1.10.1040.10:FF:000017">
    <property type="entry name" value="2-dehydropantoate 2-reductase"/>
    <property type="match status" value="1"/>
</dbReference>
<dbReference type="AlphaFoldDB" id="A0AAE7B4T2"/>
<dbReference type="InterPro" id="IPR003710">
    <property type="entry name" value="ApbA"/>
</dbReference>
<proteinExistence type="inferred from homology"/>
<feature type="domain" description="Ketopantoate reductase N-terminal" evidence="10">
    <location>
        <begin position="4"/>
        <end position="158"/>
    </location>
</feature>
<evidence type="ECO:0000256" key="1">
    <source>
        <dbReference type="ARBA" id="ARBA00004994"/>
    </source>
</evidence>
<dbReference type="PANTHER" id="PTHR21708:SF26">
    <property type="entry name" value="2-DEHYDROPANTOATE 2-REDUCTASE"/>
    <property type="match status" value="1"/>
</dbReference>
<evidence type="ECO:0000256" key="2">
    <source>
        <dbReference type="ARBA" id="ARBA00007870"/>
    </source>
</evidence>
<dbReference type="KEGG" id="aaqi:AAQM_0987"/>
<evidence type="ECO:0000256" key="5">
    <source>
        <dbReference type="ARBA" id="ARBA00022857"/>
    </source>
</evidence>
<dbReference type="PANTHER" id="PTHR21708">
    <property type="entry name" value="PROBABLE 2-DEHYDROPANTOATE 2-REDUCTASE"/>
    <property type="match status" value="1"/>
</dbReference>
<sequence length="312" mass="34838">MRFLILGAGGIGSYFGARLIDAGHDVIFVARGKQLEALQQKKLKLQHPEFSFFKRVVSYNIDEIKKIQLQNFDAVLIATKSTSTLSLANDLKEWFANKKQIPYIISLQNGVDNEEILSTHLDKTHIIAGLTRKIGAHIVSPAVITATGTAETILGAIEPTKSNESFLNELKEVFNDAKIPTQISENINVELWKKLIINNGVNAICALLKEKTGEIMHHEKLSKIVYGLMSETAIAALNKGINISKNEIDDMFDLITNFDSIKPSMLVDVENNRELELDEICTVVIKNCEAQGLDAPYTRTISTILEYVYYKK</sequence>
<dbReference type="GO" id="GO:0015940">
    <property type="term" value="P:pantothenate biosynthetic process"/>
    <property type="evidence" value="ECO:0007669"/>
    <property type="project" value="UniProtKB-KW"/>
</dbReference>
<dbReference type="Pfam" id="PF02558">
    <property type="entry name" value="ApbA"/>
    <property type="match status" value="1"/>
</dbReference>
<evidence type="ECO:0000313" key="12">
    <source>
        <dbReference type="EMBL" id="QKE25744.1"/>
    </source>
</evidence>
<dbReference type="SUPFAM" id="SSF51735">
    <property type="entry name" value="NAD(P)-binding Rossmann-fold domains"/>
    <property type="match status" value="1"/>
</dbReference>
<comment type="pathway">
    <text evidence="1 9">Cofactor biosynthesis; (R)-pantothenate biosynthesis; (R)-pantoate from 3-methyl-2-oxobutanoate: step 2/2.</text>
</comment>
<dbReference type="GO" id="GO:0005737">
    <property type="term" value="C:cytoplasm"/>
    <property type="evidence" value="ECO:0007669"/>
    <property type="project" value="TreeGrafter"/>
</dbReference>
<dbReference type="GO" id="GO:0008677">
    <property type="term" value="F:2-dehydropantoate 2-reductase activity"/>
    <property type="evidence" value="ECO:0007669"/>
    <property type="project" value="UniProtKB-EC"/>
</dbReference>
<evidence type="ECO:0000256" key="3">
    <source>
        <dbReference type="ARBA" id="ARBA00013014"/>
    </source>
</evidence>
<evidence type="ECO:0000259" key="11">
    <source>
        <dbReference type="Pfam" id="PF08546"/>
    </source>
</evidence>
<dbReference type="EMBL" id="CP030944">
    <property type="protein sequence ID" value="QKE25744.1"/>
    <property type="molecule type" value="Genomic_DNA"/>
</dbReference>
<protein>
    <recommendedName>
        <fullName evidence="4 9">2-dehydropantoate 2-reductase</fullName>
        <ecNumber evidence="3 9">1.1.1.169</ecNumber>
    </recommendedName>
    <alternativeName>
        <fullName evidence="7 9">Ketopantoate reductase</fullName>
    </alternativeName>
</protein>
<evidence type="ECO:0000256" key="8">
    <source>
        <dbReference type="ARBA" id="ARBA00048793"/>
    </source>
</evidence>
<dbReference type="InterPro" id="IPR008927">
    <property type="entry name" value="6-PGluconate_DH-like_C_sf"/>
</dbReference>
<evidence type="ECO:0000256" key="9">
    <source>
        <dbReference type="RuleBase" id="RU362068"/>
    </source>
</evidence>
<dbReference type="NCBIfam" id="TIGR00745">
    <property type="entry name" value="apbA_panE"/>
    <property type="match status" value="1"/>
</dbReference>
<dbReference type="InterPro" id="IPR013752">
    <property type="entry name" value="KPA_reductase"/>
</dbReference>
<dbReference type="Pfam" id="PF08546">
    <property type="entry name" value="ApbA_C"/>
    <property type="match status" value="1"/>
</dbReference>
<dbReference type="RefSeq" id="WP_129094785.1">
    <property type="nucleotide sequence ID" value="NZ_CBCSAE010000002.1"/>
</dbReference>
<evidence type="ECO:0000256" key="4">
    <source>
        <dbReference type="ARBA" id="ARBA00019465"/>
    </source>
</evidence>
<organism evidence="12 13">
    <name type="scientific">Arcobacter aquimarinus</name>
    <dbReference type="NCBI Taxonomy" id="1315211"/>
    <lineage>
        <taxon>Bacteria</taxon>
        <taxon>Pseudomonadati</taxon>
        <taxon>Campylobacterota</taxon>
        <taxon>Epsilonproteobacteria</taxon>
        <taxon>Campylobacterales</taxon>
        <taxon>Arcobacteraceae</taxon>
        <taxon>Arcobacter</taxon>
    </lineage>
</organism>
<dbReference type="SUPFAM" id="SSF48179">
    <property type="entry name" value="6-phosphogluconate dehydrogenase C-terminal domain-like"/>
    <property type="match status" value="1"/>
</dbReference>
<dbReference type="Proteomes" id="UP000502065">
    <property type="component" value="Chromosome"/>
</dbReference>
<comment type="similarity">
    <text evidence="2 9">Belongs to the ketopantoate reductase family.</text>
</comment>
<dbReference type="InterPro" id="IPR036291">
    <property type="entry name" value="NAD(P)-bd_dom_sf"/>
</dbReference>
<evidence type="ECO:0000256" key="6">
    <source>
        <dbReference type="ARBA" id="ARBA00023002"/>
    </source>
</evidence>
<reference evidence="12 13" key="1">
    <citation type="submission" date="2018-07" db="EMBL/GenBank/DDBJ databases">
        <title>Identification of phenol metabolism pathways in Arcobacter.</title>
        <authorList>
            <person name="Miller W.G."/>
            <person name="Yee E."/>
            <person name="Bono J.L."/>
        </authorList>
    </citation>
    <scope>NUCLEOTIDE SEQUENCE [LARGE SCALE GENOMIC DNA]</scope>
    <source>
        <strain evidence="12 13">W63</strain>
    </source>
</reference>
<evidence type="ECO:0000256" key="7">
    <source>
        <dbReference type="ARBA" id="ARBA00032024"/>
    </source>
</evidence>
<keyword evidence="6 9" id="KW-0560">Oxidoreductase</keyword>
<dbReference type="InterPro" id="IPR013328">
    <property type="entry name" value="6PGD_dom2"/>
</dbReference>
<evidence type="ECO:0000259" key="10">
    <source>
        <dbReference type="Pfam" id="PF02558"/>
    </source>
</evidence>
<keyword evidence="13" id="KW-1185">Reference proteome</keyword>